<dbReference type="RefSeq" id="WP_111419728.1">
    <property type="nucleotide sequence ID" value="NZ_NPEX01000090.1"/>
</dbReference>
<name>A0A327KZB9_9BRAD</name>
<feature type="domain" description="DUF6894" evidence="1">
    <location>
        <begin position="3"/>
        <end position="69"/>
    </location>
</feature>
<sequence>MPRYTIRISNEETAYEASDIVLPDPDRACELAVKLVADLFSSGPTAFGAWSECSIRVVAEDGEQVFAASAGEAALIERDFVRSESEALANN</sequence>
<organism evidence="2 3">
    <name type="scientific">Rhodoplanes roseus</name>
    <dbReference type="NCBI Taxonomy" id="29409"/>
    <lineage>
        <taxon>Bacteria</taxon>
        <taxon>Pseudomonadati</taxon>
        <taxon>Pseudomonadota</taxon>
        <taxon>Alphaproteobacteria</taxon>
        <taxon>Hyphomicrobiales</taxon>
        <taxon>Nitrobacteraceae</taxon>
        <taxon>Rhodoplanes</taxon>
    </lineage>
</organism>
<evidence type="ECO:0000259" key="1">
    <source>
        <dbReference type="Pfam" id="PF21834"/>
    </source>
</evidence>
<reference evidence="2 3" key="1">
    <citation type="submission" date="2017-07" db="EMBL/GenBank/DDBJ databases">
        <title>Draft Genome Sequences of Select Purple Nonsulfur Bacteria.</title>
        <authorList>
            <person name="Lasarre B."/>
            <person name="Mckinlay J.B."/>
        </authorList>
    </citation>
    <scope>NUCLEOTIDE SEQUENCE [LARGE SCALE GENOMIC DNA]</scope>
    <source>
        <strain evidence="2 3">DSM 5909</strain>
    </source>
</reference>
<dbReference type="Pfam" id="PF21834">
    <property type="entry name" value="DUF6894"/>
    <property type="match status" value="1"/>
</dbReference>
<dbReference type="EMBL" id="NPEX01000090">
    <property type="protein sequence ID" value="RAI43404.1"/>
    <property type="molecule type" value="Genomic_DNA"/>
</dbReference>
<dbReference type="OrthoDB" id="7960523at2"/>
<comment type="caution">
    <text evidence="2">The sequence shown here is derived from an EMBL/GenBank/DDBJ whole genome shotgun (WGS) entry which is preliminary data.</text>
</comment>
<dbReference type="InterPro" id="IPR054189">
    <property type="entry name" value="DUF6894"/>
</dbReference>
<gene>
    <name evidence="2" type="ORF">CH341_14450</name>
</gene>
<dbReference type="AlphaFoldDB" id="A0A327KZB9"/>
<evidence type="ECO:0000313" key="2">
    <source>
        <dbReference type="EMBL" id="RAI43404.1"/>
    </source>
</evidence>
<accession>A0A327KZB9</accession>
<dbReference type="Proteomes" id="UP000249130">
    <property type="component" value="Unassembled WGS sequence"/>
</dbReference>
<evidence type="ECO:0000313" key="3">
    <source>
        <dbReference type="Proteomes" id="UP000249130"/>
    </source>
</evidence>
<proteinExistence type="predicted"/>
<protein>
    <recommendedName>
        <fullName evidence="1">DUF6894 domain-containing protein</fullName>
    </recommendedName>
</protein>
<keyword evidence="3" id="KW-1185">Reference proteome</keyword>